<comment type="caution">
    <text evidence="1">The sequence shown here is derived from an EMBL/GenBank/DDBJ whole genome shotgun (WGS) entry which is preliminary data.</text>
</comment>
<sequence>MAPSNWQALATEAFNFLKTRYSSANIKSDFNYFLAKAKAPKEITVGDAKTVGTAAIYGVMGWTIGEAVGQSSYIGYVVGYDVNVQDAINAKDN</sequence>
<protein>
    <submittedName>
        <fullName evidence="1">Uncharacterized protein</fullName>
    </submittedName>
</protein>
<proteinExistence type="predicted"/>
<gene>
    <name evidence="1" type="ORF">CYY_004247</name>
</gene>
<dbReference type="OrthoDB" id="437at2759"/>
<dbReference type="EMBL" id="AJWJ01000147">
    <property type="protein sequence ID" value="KAF2074429.1"/>
    <property type="molecule type" value="Genomic_DNA"/>
</dbReference>
<evidence type="ECO:0000313" key="1">
    <source>
        <dbReference type="EMBL" id="KAF2074429.1"/>
    </source>
</evidence>
<reference evidence="1" key="1">
    <citation type="submission" date="2020-01" db="EMBL/GenBank/DDBJ databases">
        <title>Development of genomics and gene disruption for Polysphondylium violaceum indicates a role for the polyketide synthase stlB in stalk morphogenesis.</title>
        <authorList>
            <person name="Narita B."/>
            <person name="Kawabe Y."/>
            <person name="Kin K."/>
            <person name="Saito T."/>
            <person name="Gibbs R."/>
            <person name="Kuspa A."/>
            <person name="Muzny D."/>
            <person name="Queller D."/>
            <person name="Richards S."/>
            <person name="Strassman J."/>
            <person name="Sucgang R."/>
            <person name="Worley K."/>
            <person name="Schaap P."/>
        </authorList>
    </citation>
    <scope>NUCLEOTIDE SEQUENCE</scope>
    <source>
        <strain evidence="1">QSvi11</strain>
    </source>
</reference>
<organism evidence="1 2">
    <name type="scientific">Polysphondylium violaceum</name>
    <dbReference type="NCBI Taxonomy" id="133409"/>
    <lineage>
        <taxon>Eukaryota</taxon>
        <taxon>Amoebozoa</taxon>
        <taxon>Evosea</taxon>
        <taxon>Eumycetozoa</taxon>
        <taxon>Dictyostelia</taxon>
        <taxon>Dictyosteliales</taxon>
        <taxon>Dictyosteliaceae</taxon>
        <taxon>Polysphondylium</taxon>
    </lineage>
</organism>
<accession>A0A8J4V7X7</accession>
<keyword evidence="2" id="KW-1185">Reference proteome</keyword>
<dbReference type="AlphaFoldDB" id="A0A8J4V7X7"/>
<name>A0A8J4V7X7_9MYCE</name>
<evidence type="ECO:0000313" key="2">
    <source>
        <dbReference type="Proteomes" id="UP000695562"/>
    </source>
</evidence>
<dbReference type="Proteomes" id="UP000695562">
    <property type="component" value="Unassembled WGS sequence"/>
</dbReference>